<accession>A0A420MAK6</accession>
<protein>
    <recommendedName>
        <fullName evidence="3">EthD domain-containing protein</fullName>
    </recommendedName>
</protein>
<evidence type="ECO:0000313" key="2">
    <source>
        <dbReference type="Proteomes" id="UP000285084"/>
    </source>
</evidence>
<dbReference type="Proteomes" id="UP000285084">
    <property type="component" value="Unassembled WGS sequence"/>
</dbReference>
<reference evidence="1 2" key="1">
    <citation type="journal article" date="2018" name="Sci. Rep.">
        <title>Characterisation of pathogen-specific regions and novel effector candidates in Fusarium oxysporum f. sp. cepae.</title>
        <authorList>
            <person name="Armitage A.D."/>
            <person name="Taylor A."/>
            <person name="Sobczyk M.K."/>
            <person name="Baxter L."/>
            <person name="Greenfield B.P."/>
            <person name="Bates H.J."/>
            <person name="Wilson F."/>
            <person name="Jackson A.C."/>
            <person name="Ott S."/>
            <person name="Harrison R.J."/>
            <person name="Clarkson J.P."/>
        </authorList>
    </citation>
    <scope>NUCLEOTIDE SEQUENCE [LARGE SCALE GENOMIC DNA]</scope>
    <source>
        <strain evidence="1 2">Fo_A13</strain>
    </source>
</reference>
<organism evidence="1 2">
    <name type="scientific">Fusarium oxysporum</name>
    <name type="common">Fusarium vascular wilt</name>
    <dbReference type="NCBI Taxonomy" id="5507"/>
    <lineage>
        <taxon>Eukaryota</taxon>
        <taxon>Fungi</taxon>
        <taxon>Dikarya</taxon>
        <taxon>Ascomycota</taxon>
        <taxon>Pezizomycotina</taxon>
        <taxon>Sordariomycetes</taxon>
        <taxon>Hypocreomycetidae</taxon>
        <taxon>Hypocreales</taxon>
        <taxon>Nectriaceae</taxon>
        <taxon>Fusarium</taxon>
        <taxon>Fusarium oxysporum species complex</taxon>
    </lineage>
</organism>
<evidence type="ECO:0000313" key="1">
    <source>
        <dbReference type="EMBL" id="RKK64645.1"/>
    </source>
</evidence>
<proteinExistence type="predicted"/>
<name>A0A420MAK6_FUSOX</name>
<evidence type="ECO:0008006" key="3">
    <source>
        <dbReference type="Google" id="ProtNLM"/>
    </source>
</evidence>
<gene>
    <name evidence="1" type="ORF">BFJ69_g16657</name>
</gene>
<sequence>MAPPGIIYVGSHITDPALSQDLLNKWYYETHFPEIFVIPNGPRVGFRFKNASESATYHNLRLVQLPDAALVDSPDFQNAKYTWDLLPKCHLTASQQRPSPARS</sequence>
<comment type="caution">
    <text evidence="1">The sequence shown here is derived from an EMBL/GenBank/DDBJ whole genome shotgun (WGS) entry which is preliminary data.</text>
</comment>
<dbReference type="EMBL" id="MRCX01000505">
    <property type="protein sequence ID" value="RKK64645.1"/>
    <property type="molecule type" value="Genomic_DNA"/>
</dbReference>
<dbReference type="AlphaFoldDB" id="A0A420MAK6"/>